<accession>A0AAP0DCE1</accession>
<sequence length="341" mass="38261">MAQPYVGLRITPGHTTIEVETVTLDQHARVLLVGKEGIPETTHSIVTAPKRKRDAPGDNARPESSKQAFKRATRRQVADMSGSSITSAATGSSPTVGGIEVVGSSHSKVTVSRHPRQAEGDDRQPEPSMPHLKKPTSDAILSFGHHQIVPRDSDRKQVIKLHHQTGTVGPVLSEGNEKKEQPICLQLWEQNWETLCKDIVYRKRKYFRFPNLELTPEQKKSYCLLEIQELLQQNGRSLDDYDELLKPDLKLLDGLDNRLIREELSYDTIQEAAMQQRLCNALNNDQKLIYDHVIDSVQQQKGGLFFVYGLGGTGKTFLYRAIFDRVRSERMIALAVASSGK</sequence>
<evidence type="ECO:0000256" key="2">
    <source>
        <dbReference type="SAM" id="MobiDB-lite"/>
    </source>
</evidence>
<dbReference type="SUPFAM" id="SSF52540">
    <property type="entry name" value="P-loop containing nucleoside triphosphate hydrolases"/>
    <property type="match status" value="1"/>
</dbReference>
<keyword evidence="1" id="KW-0227">DNA damage</keyword>
<feature type="region of interest" description="Disordered" evidence="2">
    <location>
        <begin position="42"/>
        <end position="136"/>
    </location>
</feature>
<dbReference type="Gene3D" id="3.40.50.300">
    <property type="entry name" value="P-loop containing nucleotide triphosphate hydrolases"/>
    <property type="match status" value="1"/>
</dbReference>
<comment type="similarity">
    <text evidence="1">Belongs to the helicase family.</text>
</comment>
<dbReference type="InterPro" id="IPR027417">
    <property type="entry name" value="P-loop_NTPase"/>
</dbReference>
<dbReference type="Proteomes" id="UP001408789">
    <property type="component" value="Unassembled WGS sequence"/>
</dbReference>
<gene>
    <name evidence="4" type="ORF">SSX86_008347</name>
</gene>
<dbReference type="PANTHER" id="PTHR10492">
    <property type="match status" value="1"/>
</dbReference>
<dbReference type="EC" id="5.6.2.3" evidence="1"/>
<keyword evidence="1" id="KW-0378">Hydrolase</keyword>
<dbReference type="GO" id="GO:0000723">
    <property type="term" value="P:telomere maintenance"/>
    <property type="evidence" value="ECO:0007669"/>
    <property type="project" value="InterPro"/>
</dbReference>
<dbReference type="InterPro" id="IPR010285">
    <property type="entry name" value="DNA_helicase_pif1-like_DEAD"/>
</dbReference>
<dbReference type="PANTHER" id="PTHR10492:SF57">
    <property type="entry name" value="ATP-DEPENDENT DNA HELICASE"/>
    <property type="match status" value="1"/>
</dbReference>
<reference evidence="4 5" key="1">
    <citation type="submission" date="2024-04" db="EMBL/GenBank/DDBJ databases">
        <title>The reference genome of an endangered Asteraceae, Deinandra increscens subsp. villosa, native to the Central Coast of California.</title>
        <authorList>
            <person name="Guilliams M."/>
            <person name="Hasenstab-Lehman K."/>
            <person name="Meyer R."/>
            <person name="Mcevoy S."/>
        </authorList>
    </citation>
    <scope>NUCLEOTIDE SEQUENCE [LARGE SCALE GENOMIC DNA]</scope>
    <source>
        <tissue evidence="4">Leaf</tissue>
    </source>
</reference>
<evidence type="ECO:0000256" key="1">
    <source>
        <dbReference type="RuleBase" id="RU363044"/>
    </source>
</evidence>
<keyword evidence="1" id="KW-0233">DNA recombination</keyword>
<dbReference type="GO" id="GO:0016787">
    <property type="term" value="F:hydrolase activity"/>
    <property type="evidence" value="ECO:0007669"/>
    <property type="project" value="UniProtKB-KW"/>
</dbReference>
<evidence type="ECO:0000259" key="3">
    <source>
        <dbReference type="Pfam" id="PF05970"/>
    </source>
</evidence>
<keyword evidence="1" id="KW-0547">Nucleotide-binding</keyword>
<name>A0AAP0DCE1_9ASTR</name>
<evidence type="ECO:0000313" key="5">
    <source>
        <dbReference type="Proteomes" id="UP001408789"/>
    </source>
</evidence>
<feature type="domain" description="DNA helicase Pif1-like DEAD-box helicase" evidence="3">
    <location>
        <begin position="282"/>
        <end position="340"/>
    </location>
</feature>
<comment type="catalytic activity">
    <reaction evidence="1">
        <text>ATP + H2O = ADP + phosphate + H(+)</text>
        <dbReference type="Rhea" id="RHEA:13065"/>
        <dbReference type="ChEBI" id="CHEBI:15377"/>
        <dbReference type="ChEBI" id="CHEBI:15378"/>
        <dbReference type="ChEBI" id="CHEBI:30616"/>
        <dbReference type="ChEBI" id="CHEBI:43474"/>
        <dbReference type="ChEBI" id="CHEBI:456216"/>
        <dbReference type="EC" id="5.6.2.3"/>
    </reaction>
</comment>
<proteinExistence type="inferred from homology"/>
<dbReference type="AlphaFoldDB" id="A0AAP0DCE1"/>
<feature type="compositionally biased region" description="Basic and acidic residues" evidence="2">
    <location>
        <begin position="116"/>
        <end position="125"/>
    </location>
</feature>
<keyword evidence="1" id="KW-0234">DNA repair</keyword>
<protein>
    <recommendedName>
        <fullName evidence="1">ATP-dependent DNA helicase</fullName>
        <ecNumber evidence="1">5.6.2.3</ecNumber>
    </recommendedName>
</protein>
<organism evidence="4 5">
    <name type="scientific">Deinandra increscens subsp. villosa</name>
    <dbReference type="NCBI Taxonomy" id="3103831"/>
    <lineage>
        <taxon>Eukaryota</taxon>
        <taxon>Viridiplantae</taxon>
        <taxon>Streptophyta</taxon>
        <taxon>Embryophyta</taxon>
        <taxon>Tracheophyta</taxon>
        <taxon>Spermatophyta</taxon>
        <taxon>Magnoliopsida</taxon>
        <taxon>eudicotyledons</taxon>
        <taxon>Gunneridae</taxon>
        <taxon>Pentapetalae</taxon>
        <taxon>asterids</taxon>
        <taxon>campanulids</taxon>
        <taxon>Asterales</taxon>
        <taxon>Asteraceae</taxon>
        <taxon>Asteroideae</taxon>
        <taxon>Heliantheae alliance</taxon>
        <taxon>Madieae</taxon>
        <taxon>Madiinae</taxon>
        <taxon>Deinandra</taxon>
    </lineage>
</organism>
<dbReference type="GO" id="GO:0005524">
    <property type="term" value="F:ATP binding"/>
    <property type="evidence" value="ECO:0007669"/>
    <property type="project" value="UniProtKB-KW"/>
</dbReference>
<dbReference type="GO" id="GO:0006310">
    <property type="term" value="P:DNA recombination"/>
    <property type="evidence" value="ECO:0007669"/>
    <property type="project" value="UniProtKB-KW"/>
</dbReference>
<dbReference type="EMBL" id="JBCNJP010000010">
    <property type="protein sequence ID" value="KAK9071916.1"/>
    <property type="molecule type" value="Genomic_DNA"/>
</dbReference>
<feature type="compositionally biased region" description="Basic and acidic residues" evidence="2">
    <location>
        <begin position="54"/>
        <end position="64"/>
    </location>
</feature>
<dbReference type="GO" id="GO:0043139">
    <property type="term" value="F:5'-3' DNA helicase activity"/>
    <property type="evidence" value="ECO:0007669"/>
    <property type="project" value="UniProtKB-EC"/>
</dbReference>
<dbReference type="GO" id="GO:0006281">
    <property type="term" value="P:DNA repair"/>
    <property type="evidence" value="ECO:0007669"/>
    <property type="project" value="UniProtKB-KW"/>
</dbReference>
<comment type="cofactor">
    <cofactor evidence="1">
        <name>Mg(2+)</name>
        <dbReference type="ChEBI" id="CHEBI:18420"/>
    </cofactor>
</comment>
<dbReference type="Pfam" id="PF05970">
    <property type="entry name" value="PIF1"/>
    <property type="match status" value="1"/>
</dbReference>
<keyword evidence="5" id="KW-1185">Reference proteome</keyword>
<keyword evidence="1" id="KW-0347">Helicase</keyword>
<keyword evidence="1" id="KW-0067">ATP-binding</keyword>
<feature type="compositionally biased region" description="Low complexity" evidence="2">
    <location>
        <begin position="81"/>
        <end position="93"/>
    </location>
</feature>
<comment type="caution">
    <text evidence="4">The sequence shown here is derived from an EMBL/GenBank/DDBJ whole genome shotgun (WGS) entry which is preliminary data.</text>
</comment>
<evidence type="ECO:0000313" key="4">
    <source>
        <dbReference type="EMBL" id="KAK9071916.1"/>
    </source>
</evidence>